<evidence type="ECO:0000313" key="1">
    <source>
        <dbReference type="EMBL" id="MFC0566532.1"/>
    </source>
</evidence>
<dbReference type="InterPro" id="IPR006311">
    <property type="entry name" value="TAT_signal"/>
</dbReference>
<reference evidence="1 2" key="1">
    <citation type="submission" date="2024-09" db="EMBL/GenBank/DDBJ databases">
        <authorList>
            <person name="Sun Q."/>
            <person name="Mori K."/>
        </authorList>
    </citation>
    <scope>NUCLEOTIDE SEQUENCE [LARGE SCALE GENOMIC DNA]</scope>
    <source>
        <strain evidence="1 2">TBRC 2205</strain>
    </source>
</reference>
<proteinExistence type="predicted"/>
<name>A0ABV6P0I6_9ACTN</name>
<dbReference type="PROSITE" id="PS51318">
    <property type="entry name" value="TAT"/>
    <property type="match status" value="1"/>
</dbReference>
<dbReference type="PANTHER" id="PTHR42924:SF3">
    <property type="entry name" value="POLYMERASE_HISTIDINOL PHOSPHATASE N-TERMINAL DOMAIN-CONTAINING PROTEIN"/>
    <property type="match status" value="1"/>
</dbReference>
<dbReference type="SUPFAM" id="SSF89550">
    <property type="entry name" value="PHP domain-like"/>
    <property type="match status" value="1"/>
</dbReference>
<gene>
    <name evidence="1" type="ORF">ACFFHU_20630</name>
</gene>
<dbReference type="Proteomes" id="UP001589894">
    <property type="component" value="Unassembled WGS sequence"/>
</dbReference>
<evidence type="ECO:0000313" key="2">
    <source>
        <dbReference type="Proteomes" id="UP001589894"/>
    </source>
</evidence>
<dbReference type="RefSeq" id="WP_377341306.1">
    <property type="nucleotide sequence ID" value="NZ_JBHLUE010000017.1"/>
</dbReference>
<accession>A0ABV6P0I6</accession>
<dbReference type="EMBL" id="JBHLUE010000017">
    <property type="protein sequence ID" value="MFC0566532.1"/>
    <property type="molecule type" value="Genomic_DNA"/>
</dbReference>
<dbReference type="Gene3D" id="3.20.20.140">
    <property type="entry name" value="Metal-dependent hydrolases"/>
    <property type="match status" value="1"/>
</dbReference>
<keyword evidence="2" id="KW-1185">Reference proteome</keyword>
<protein>
    <submittedName>
        <fullName evidence="1">CehA/McbA family metallohydrolase</fullName>
    </submittedName>
</protein>
<dbReference type="InterPro" id="IPR052018">
    <property type="entry name" value="PHP_domain"/>
</dbReference>
<dbReference type="PANTHER" id="PTHR42924">
    <property type="entry name" value="EXONUCLEASE"/>
    <property type="match status" value="1"/>
</dbReference>
<comment type="caution">
    <text evidence="1">The sequence shown here is derived from an EMBL/GenBank/DDBJ whole genome shotgun (WGS) entry which is preliminary data.</text>
</comment>
<organism evidence="1 2">
    <name type="scientific">Plantactinospora siamensis</name>
    <dbReference type="NCBI Taxonomy" id="555372"/>
    <lineage>
        <taxon>Bacteria</taxon>
        <taxon>Bacillati</taxon>
        <taxon>Actinomycetota</taxon>
        <taxon>Actinomycetes</taxon>
        <taxon>Micromonosporales</taxon>
        <taxon>Micromonosporaceae</taxon>
        <taxon>Plantactinospora</taxon>
    </lineage>
</organism>
<dbReference type="NCBIfam" id="NF038032">
    <property type="entry name" value="CehA_McbA_metalo"/>
    <property type="match status" value="1"/>
</dbReference>
<sequence>MTELDRRRLLLTAVTAAGAAVVLEPMSFAQADAGAQTQTLTGTIPYGAPDWVYIPVRVPRGVSRISVRYSYDRPTPPAGYDGNALDIGIFDASGYDLGNARGFRGWSGGFRDNFTISASDATPGYLPGPIEPGTWHIIVGPYKVAPQGLNWTVTVTLEFGPAGAPFVPKPAPQRAAGRGRAWYRGDMHLHTVHSDGRRTPAEVAAGARAAKLDYIVSTEHNTPSASLIWGEYAGPDLLIIDGEEITTRNGHYTALGLPAGTWIDWRYRAADGGLVRFVNEIHRVGGLAVAAHPLATCVACGWKFGYAGMDAVEVWNGPWTADDEAVVASWDNLLVAGARTGRWLPAVGDSDAHSEPQVIGLPQNVVLADDLDRRSILAGVRAGRLWIAESAAVDLTLTAAAGTRRAGIGDRLEVAEDAAVTVTLTVSGAPGCTVRLITDQGQRTQTTLPADGPGTFTWVTTPRNSRYVRAEVRRAQPTQTTPDTMVALTNPIFLGRPGRVDEHGRG</sequence>
<dbReference type="InterPro" id="IPR016195">
    <property type="entry name" value="Pol/histidinol_Pase-like"/>
</dbReference>
<dbReference type="CDD" id="cd07432">
    <property type="entry name" value="PHP_HisPPase"/>
    <property type="match status" value="1"/>
</dbReference>